<dbReference type="PROSITE" id="PS51144">
    <property type="entry name" value="ALPHA_CA_2"/>
    <property type="match status" value="1"/>
</dbReference>
<protein>
    <recommendedName>
        <fullName evidence="3 8">Carbonic anhydrase</fullName>
        <ecNumber evidence="3 8">4.2.1.1</ecNumber>
    </recommendedName>
</protein>
<dbReference type="Pfam" id="PF00194">
    <property type="entry name" value="Carb_anhydrase"/>
    <property type="match status" value="1"/>
</dbReference>
<keyword evidence="4 8" id="KW-0479">Metal-binding</keyword>
<evidence type="ECO:0000256" key="6">
    <source>
        <dbReference type="ARBA" id="ARBA00023239"/>
    </source>
</evidence>
<dbReference type="SMART" id="SM01057">
    <property type="entry name" value="Carb_anhydrase"/>
    <property type="match status" value="1"/>
</dbReference>
<keyword evidence="11" id="KW-1185">Reference proteome</keyword>
<evidence type="ECO:0000256" key="3">
    <source>
        <dbReference type="ARBA" id="ARBA00012925"/>
    </source>
</evidence>
<accession>A0A226F3P6</accession>
<comment type="function">
    <text evidence="8">Reversible hydration of carbon dioxide.</text>
</comment>
<dbReference type="PANTHER" id="PTHR18952">
    <property type="entry name" value="CARBONIC ANHYDRASE"/>
    <property type="match status" value="1"/>
</dbReference>
<dbReference type="CDD" id="cd00326">
    <property type="entry name" value="alpha_CA"/>
    <property type="match status" value="1"/>
</dbReference>
<evidence type="ECO:0000256" key="2">
    <source>
        <dbReference type="ARBA" id="ARBA00010718"/>
    </source>
</evidence>
<dbReference type="OrthoDB" id="429145at2759"/>
<dbReference type="OMA" id="REHESHC"/>
<comment type="caution">
    <text evidence="10">The sequence shown here is derived from an EMBL/GenBank/DDBJ whole genome shotgun (WGS) entry which is preliminary data.</text>
</comment>
<organism evidence="10 11">
    <name type="scientific">Folsomia candida</name>
    <name type="common">Springtail</name>
    <dbReference type="NCBI Taxonomy" id="158441"/>
    <lineage>
        <taxon>Eukaryota</taxon>
        <taxon>Metazoa</taxon>
        <taxon>Ecdysozoa</taxon>
        <taxon>Arthropoda</taxon>
        <taxon>Hexapoda</taxon>
        <taxon>Collembola</taxon>
        <taxon>Entomobryomorpha</taxon>
        <taxon>Isotomoidea</taxon>
        <taxon>Isotomidae</taxon>
        <taxon>Proisotominae</taxon>
        <taxon>Folsomia</taxon>
    </lineage>
</organism>
<comment type="similarity">
    <text evidence="2 8">Belongs to the alpha-carbonic anhydrase family.</text>
</comment>
<dbReference type="AlphaFoldDB" id="A0A226F3P6"/>
<name>A0A226F3P6_FOLCA</name>
<dbReference type="PANTHER" id="PTHR18952:SF141">
    <property type="entry name" value="CARBONIC ANHYDRASE"/>
    <property type="match status" value="1"/>
</dbReference>
<keyword evidence="6 8" id="KW-0456">Lyase</keyword>
<dbReference type="GO" id="GO:0005737">
    <property type="term" value="C:cytoplasm"/>
    <property type="evidence" value="ECO:0007669"/>
    <property type="project" value="TreeGrafter"/>
</dbReference>
<dbReference type="PROSITE" id="PS00162">
    <property type="entry name" value="ALPHA_CA_1"/>
    <property type="match status" value="1"/>
</dbReference>
<dbReference type="GO" id="GO:0008270">
    <property type="term" value="F:zinc ion binding"/>
    <property type="evidence" value="ECO:0007669"/>
    <property type="project" value="UniProtKB-UniRule"/>
</dbReference>
<feature type="domain" description="Alpha-carbonic anhydrase" evidence="9">
    <location>
        <begin position="4"/>
        <end position="276"/>
    </location>
</feature>
<dbReference type="GO" id="GO:0004089">
    <property type="term" value="F:carbonate dehydratase activity"/>
    <property type="evidence" value="ECO:0007669"/>
    <property type="project" value="UniProtKB-UniRule"/>
</dbReference>
<sequence>MEFKIYSTSTEQYNEVDWDKYQDSHCSDNNQSPINIIPAQVWNNAKIEWRLSHHYSAYHDRVEVMNDGILFVIRTSTLNEAIVFSVHYGEQEEDVAVYLLNNVHFHWGDNALTGSEHAIDGKKYAAEIHLVHTLEGTTDKDYKNKNKAEKFDTIFAIAILVEEGERDESFSPIEGMLNNNLDPSSATLSESFSIYALISKLLNQGDKNVYYSYHGSLSAPSCDEIVTWAVFKHPIQLSRRQLNGLRTKVTTKFNSPMVNNFRGLQSTNSRNITAYSPKIVIIGPGMPEGASTREMMSLNYYAVMSIVLMLIISNFI</sequence>
<dbReference type="InterPro" id="IPR001148">
    <property type="entry name" value="CA_dom"/>
</dbReference>
<evidence type="ECO:0000313" key="11">
    <source>
        <dbReference type="Proteomes" id="UP000198287"/>
    </source>
</evidence>
<dbReference type="SUPFAM" id="SSF51069">
    <property type="entry name" value="Carbonic anhydrase"/>
    <property type="match status" value="1"/>
</dbReference>
<dbReference type="Gene3D" id="3.10.200.10">
    <property type="entry name" value="Alpha carbonic anhydrase"/>
    <property type="match status" value="1"/>
</dbReference>
<dbReference type="InterPro" id="IPR036398">
    <property type="entry name" value="CA_dom_sf"/>
</dbReference>
<evidence type="ECO:0000256" key="7">
    <source>
        <dbReference type="ARBA" id="ARBA00048348"/>
    </source>
</evidence>
<comment type="cofactor">
    <cofactor evidence="1 8">
        <name>Zn(2+)</name>
        <dbReference type="ChEBI" id="CHEBI:29105"/>
    </cofactor>
</comment>
<dbReference type="EC" id="4.2.1.1" evidence="3 8"/>
<evidence type="ECO:0000256" key="8">
    <source>
        <dbReference type="RuleBase" id="RU367011"/>
    </source>
</evidence>
<evidence type="ECO:0000256" key="1">
    <source>
        <dbReference type="ARBA" id="ARBA00001947"/>
    </source>
</evidence>
<dbReference type="InterPro" id="IPR023561">
    <property type="entry name" value="Carbonic_anhydrase_a-class"/>
</dbReference>
<proteinExistence type="inferred from homology"/>
<reference evidence="10 11" key="1">
    <citation type="submission" date="2015-12" db="EMBL/GenBank/DDBJ databases">
        <title>The genome of Folsomia candida.</title>
        <authorList>
            <person name="Faddeeva A."/>
            <person name="Derks M.F."/>
            <person name="Anvar Y."/>
            <person name="Smit S."/>
            <person name="Van Straalen N."/>
            <person name="Roelofs D."/>
        </authorList>
    </citation>
    <scope>NUCLEOTIDE SEQUENCE [LARGE SCALE GENOMIC DNA]</scope>
    <source>
        <strain evidence="10 11">VU population</strain>
        <tissue evidence="10">Whole body</tissue>
    </source>
</reference>
<dbReference type="InterPro" id="IPR018338">
    <property type="entry name" value="Carbonic_anhydrase_a-class_CS"/>
</dbReference>
<evidence type="ECO:0000259" key="9">
    <source>
        <dbReference type="PROSITE" id="PS51144"/>
    </source>
</evidence>
<gene>
    <name evidence="10" type="ORF">Fcan01_02847</name>
</gene>
<dbReference type="EMBL" id="LNIX01000001">
    <property type="protein sequence ID" value="OXA64403.1"/>
    <property type="molecule type" value="Genomic_DNA"/>
</dbReference>
<keyword evidence="5 8" id="KW-0862">Zinc</keyword>
<evidence type="ECO:0000256" key="5">
    <source>
        <dbReference type="ARBA" id="ARBA00022833"/>
    </source>
</evidence>
<evidence type="ECO:0000313" key="10">
    <source>
        <dbReference type="EMBL" id="OXA64403.1"/>
    </source>
</evidence>
<comment type="catalytic activity">
    <reaction evidence="7 8">
        <text>hydrogencarbonate + H(+) = CO2 + H2O</text>
        <dbReference type="Rhea" id="RHEA:10748"/>
        <dbReference type="ChEBI" id="CHEBI:15377"/>
        <dbReference type="ChEBI" id="CHEBI:15378"/>
        <dbReference type="ChEBI" id="CHEBI:16526"/>
        <dbReference type="ChEBI" id="CHEBI:17544"/>
        <dbReference type="EC" id="4.2.1.1"/>
    </reaction>
</comment>
<dbReference type="Proteomes" id="UP000198287">
    <property type="component" value="Unassembled WGS sequence"/>
</dbReference>
<evidence type="ECO:0000256" key="4">
    <source>
        <dbReference type="ARBA" id="ARBA00022723"/>
    </source>
</evidence>